<organism evidence="2 3">
    <name type="scientific">Basidiobolus ranarum</name>
    <dbReference type="NCBI Taxonomy" id="34480"/>
    <lineage>
        <taxon>Eukaryota</taxon>
        <taxon>Fungi</taxon>
        <taxon>Fungi incertae sedis</taxon>
        <taxon>Zoopagomycota</taxon>
        <taxon>Entomophthoromycotina</taxon>
        <taxon>Basidiobolomycetes</taxon>
        <taxon>Basidiobolales</taxon>
        <taxon>Basidiobolaceae</taxon>
        <taxon>Basidiobolus</taxon>
    </lineage>
</organism>
<evidence type="ECO:0000313" key="2">
    <source>
        <dbReference type="EMBL" id="KAK9759776.1"/>
    </source>
</evidence>
<comment type="caution">
    <text evidence="2">The sequence shown here is derived from an EMBL/GenBank/DDBJ whole genome shotgun (WGS) entry which is preliminary data.</text>
</comment>
<sequence length="86" mass="9965">MVMDHLPSMYDVAFNRARETLMRGKIEVSTEEQEEVDEEHPKLATEEEQKEEFVKEMENPSITSLPKLPLELGAYELSKQVDSPQQ</sequence>
<dbReference type="EMBL" id="JASJQH010003115">
    <property type="protein sequence ID" value="KAK9759776.1"/>
    <property type="molecule type" value="Genomic_DNA"/>
</dbReference>
<feature type="region of interest" description="Disordered" evidence="1">
    <location>
        <begin position="26"/>
        <end position="47"/>
    </location>
</feature>
<gene>
    <name evidence="2" type="ORF">K7432_016878</name>
</gene>
<accession>A0ABR2WE64</accession>
<reference evidence="2 3" key="1">
    <citation type="submission" date="2023-04" db="EMBL/GenBank/DDBJ databases">
        <title>Genome of Basidiobolus ranarum AG-B5.</title>
        <authorList>
            <person name="Stajich J.E."/>
            <person name="Carter-House D."/>
            <person name="Gryganskyi A."/>
        </authorList>
    </citation>
    <scope>NUCLEOTIDE SEQUENCE [LARGE SCALE GENOMIC DNA]</scope>
    <source>
        <strain evidence="2 3">AG-B5</strain>
    </source>
</reference>
<keyword evidence="3" id="KW-1185">Reference proteome</keyword>
<protein>
    <submittedName>
        <fullName evidence="2">Uncharacterized protein</fullName>
    </submittedName>
</protein>
<name>A0ABR2WE64_9FUNG</name>
<evidence type="ECO:0000313" key="3">
    <source>
        <dbReference type="Proteomes" id="UP001479436"/>
    </source>
</evidence>
<proteinExistence type="predicted"/>
<dbReference type="Proteomes" id="UP001479436">
    <property type="component" value="Unassembled WGS sequence"/>
</dbReference>
<evidence type="ECO:0000256" key="1">
    <source>
        <dbReference type="SAM" id="MobiDB-lite"/>
    </source>
</evidence>
<feature type="compositionally biased region" description="Acidic residues" evidence="1">
    <location>
        <begin position="29"/>
        <end position="38"/>
    </location>
</feature>